<sequence length="296" mass="32789">MQDLKKKVILVTGASDGIGKFTAATLAKQGHKLIIHGRNRQKTEAALAEIKRQSGNPDVAMFLADFLPLAGVKAFADAIKEKYDHIDVLINNAGAQFTEQREVTSEGHEKTMAINVFAPMLLTKLLMPLLVKSESARVVTVASDAHRMAGKPDLDDIELKQGYHMAKAYSLSKLYVIWVMHHFIGETKKAGIHNVTFNLVHPASTRTNLGREAVKSWKWKIIFFLWQIMLVSMDKAASSTLYAATAPELEGVSGRYFGPKGEEQPSAKYHSPENEQKVWDYALNAIRPYLPAGAQS</sequence>
<dbReference type="PIR" id="D82515">
    <property type="entry name" value="D82515"/>
</dbReference>
<dbReference type="eggNOG" id="COG1028">
    <property type="taxonomic scope" value="Bacteria"/>
</dbReference>
<dbReference type="AlphaFoldDB" id="Q9PA04"/>
<dbReference type="KEGG" id="xfa:XF_2716"/>
<evidence type="ECO:0000313" key="3">
    <source>
        <dbReference type="Proteomes" id="UP000000812"/>
    </source>
</evidence>
<dbReference type="InterPro" id="IPR002347">
    <property type="entry name" value="SDR_fam"/>
</dbReference>
<gene>
    <name evidence="2" type="ordered locus">XF_2716</name>
</gene>
<dbReference type="PRINTS" id="PR00081">
    <property type="entry name" value="GDHRDH"/>
</dbReference>
<dbReference type="STRING" id="160492.XF_2716"/>
<dbReference type="PANTHER" id="PTHR43157:SF31">
    <property type="entry name" value="PHOSPHATIDYLINOSITOL-GLYCAN BIOSYNTHESIS CLASS F PROTEIN"/>
    <property type="match status" value="1"/>
</dbReference>
<dbReference type="Proteomes" id="UP000000812">
    <property type="component" value="Chromosome"/>
</dbReference>
<dbReference type="GO" id="GO:0016491">
    <property type="term" value="F:oxidoreductase activity"/>
    <property type="evidence" value="ECO:0007669"/>
    <property type="project" value="UniProtKB-KW"/>
</dbReference>
<dbReference type="PANTHER" id="PTHR43157">
    <property type="entry name" value="PHOSPHATIDYLINOSITOL-GLYCAN BIOSYNTHESIS CLASS F PROTEIN-RELATED"/>
    <property type="match status" value="1"/>
</dbReference>
<dbReference type="Pfam" id="PF00106">
    <property type="entry name" value="adh_short"/>
    <property type="match status" value="1"/>
</dbReference>
<dbReference type="SUPFAM" id="SSF51735">
    <property type="entry name" value="NAD(P)-binding Rossmann-fold domains"/>
    <property type="match status" value="1"/>
</dbReference>
<dbReference type="RefSeq" id="WP_010895130.1">
    <property type="nucleotide sequence ID" value="NC_002488.3"/>
</dbReference>
<dbReference type="PATRIC" id="fig|160492.11.peg.2875"/>
<evidence type="ECO:0000313" key="2">
    <source>
        <dbReference type="EMBL" id="AAF85752.1"/>
    </source>
</evidence>
<protein>
    <submittedName>
        <fullName evidence="2">Ketoreductase</fullName>
    </submittedName>
</protein>
<accession>Q9PA04</accession>
<dbReference type="Gene3D" id="3.40.50.720">
    <property type="entry name" value="NAD(P)-binding Rossmann-like Domain"/>
    <property type="match status" value="1"/>
</dbReference>
<reference evidence="2 3" key="1">
    <citation type="journal article" date="2000" name="Nature">
        <title>The genome sequence of the plant pathogen Xylella fastidiosa.</title>
        <authorList>
            <person name="Simpson A.J."/>
            <person name="Reinach F.C."/>
            <person name="Arruda P."/>
            <person name="Abreu F.A."/>
            <person name="Acencio M."/>
            <person name="Alvarenga R."/>
            <person name="Alves L.M."/>
            <person name="Araya J.E."/>
            <person name="Baia G.S."/>
            <person name="Baptista C.S."/>
            <person name="Barros M.H."/>
            <person name="Bonaccorsi E.D."/>
            <person name="Bordin S."/>
            <person name="Bove J.M."/>
            <person name="Briones M.R."/>
            <person name="Bueno M.R."/>
            <person name="Camargo A.A."/>
            <person name="Camargo L.E."/>
            <person name="Carraro D.M."/>
            <person name="Carrer H."/>
            <person name="Colauto N.B."/>
            <person name="Colombo C."/>
            <person name="Costa F.F."/>
            <person name="Costa M.C."/>
            <person name="Costa-Neto C.M."/>
            <person name="Coutinho L.L."/>
            <person name="Cristofani M."/>
            <person name="Dias-Neto E."/>
            <person name="Docena C."/>
            <person name="El-Dorry H."/>
            <person name="Facincani A.P."/>
            <person name="Ferreira A.J."/>
            <person name="Ferreira V.C."/>
            <person name="Ferro J.A."/>
            <person name="Fraga J.S."/>
            <person name="Franca S.C."/>
            <person name="Franco M.C."/>
            <person name="Frohme M."/>
            <person name="Furlan L.R."/>
            <person name="Garnier M."/>
            <person name="Goldman G.H."/>
            <person name="Goldman M.H."/>
            <person name="Gomes S.L."/>
            <person name="Gruber A."/>
            <person name="Ho P.L."/>
            <person name="Hoheisel J.D."/>
            <person name="Junqueira M.L."/>
            <person name="Kemper E.L."/>
            <person name="Kitajima J.P."/>
            <person name="Krieger J.E."/>
            <person name="Kuramae E.E."/>
            <person name="Laigret F."/>
            <person name="Lambais M.R."/>
            <person name="Leite L.C."/>
            <person name="Lemos E.G."/>
            <person name="Lemos M.V."/>
            <person name="Lopes S.A."/>
            <person name="Lopes C.R."/>
            <person name="Machado J.A."/>
            <person name="Machado M.A."/>
            <person name="Madeira A.M."/>
            <person name="Madeira H.M."/>
            <person name="Marino C.L."/>
            <person name="Marques M.V."/>
            <person name="Martins E.A."/>
            <person name="Martins E.M."/>
            <person name="Matsukuma A.Y."/>
            <person name="Menck C.F."/>
            <person name="Miracca E.C."/>
            <person name="Miyaki C.Y."/>
            <person name="Monteriro-Vitorello C.B."/>
            <person name="Moon D.H."/>
            <person name="Nagai M.A."/>
            <person name="Nascimento A.L."/>
            <person name="Netto L.E."/>
            <person name="Nhani A.Jr."/>
            <person name="Nobrega F.G."/>
            <person name="Nunes L.R."/>
            <person name="Oliveira M.A."/>
            <person name="de Oliveira M.C."/>
            <person name="de Oliveira R.C."/>
            <person name="Palmieri D.A."/>
            <person name="Paris A."/>
            <person name="Peixoto B.R."/>
            <person name="Pereira G.A."/>
            <person name="Pereira H.A.Jr."/>
            <person name="Pesquero J.B."/>
            <person name="Quaggio R.B."/>
            <person name="Roberto P.G."/>
            <person name="Rodrigues V."/>
            <person name="de M Rosa A.J."/>
            <person name="de Rosa V.E.Jr."/>
            <person name="de Sa R.G."/>
            <person name="Santelli R.V."/>
            <person name="Sawasaki H.E."/>
            <person name="da Silva A.C."/>
            <person name="da Silva A.M."/>
            <person name="da Silva F.R."/>
            <person name="da Silva W.A.Jr."/>
            <person name="da Silveira J.F."/>
            <person name="Silvestri M.L."/>
            <person name="Siqueira W.J."/>
            <person name="de Souza A.A."/>
            <person name="de Souza A.P."/>
            <person name="Terenzi M.F."/>
            <person name="Truffi D."/>
            <person name="Tsai S.M."/>
            <person name="Tsuhako M.H."/>
            <person name="Vallada H."/>
            <person name="Van Sluys M.A."/>
            <person name="Verjovski-Almeida S."/>
            <person name="Vettore A.L."/>
            <person name="Zago M.A."/>
            <person name="Zatz M."/>
            <person name="Meidanis J."/>
            <person name="Setubal J.C."/>
        </authorList>
    </citation>
    <scope>NUCLEOTIDE SEQUENCE [LARGE SCALE GENOMIC DNA]</scope>
    <source>
        <strain evidence="2 3">9a5c</strain>
    </source>
</reference>
<evidence type="ECO:0000256" key="1">
    <source>
        <dbReference type="ARBA" id="ARBA00023002"/>
    </source>
</evidence>
<proteinExistence type="predicted"/>
<dbReference type="InterPro" id="IPR036291">
    <property type="entry name" value="NAD(P)-bd_dom_sf"/>
</dbReference>
<keyword evidence="1" id="KW-0560">Oxidoreductase</keyword>
<name>Q9PA04_XYLFA</name>
<dbReference type="HOGENOM" id="CLU_010194_44_5_6"/>
<organism evidence="2 3">
    <name type="scientific">Xylella fastidiosa (strain 9a5c)</name>
    <dbReference type="NCBI Taxonomy" id="160492"/>
    <lineage>
        <taxon>Bacteria</taxon>
        <taxon>Pseudomonadati</taxon>
        <taxon>Pseudomonadota</taxon>
        <taxon>Gammaproteobacteria</taxon>
        <taxon>Lysobacterales</taxon>
        <taxon>Lysobacteraceae</taxon>
        <taxon>Xylella</taxon>
    </lineage>
</organism>
<dbReference type="EMBL" id="AE003849">
    <property type="protein sequence ID" value="AAF85752.1"/>
    <property type="molecule type" value="Genomic_DNA"/>
</dbReference>